<keyword evidence="3" id="KW-1185">Reference proteome</keyword>
<evidence type="ECO:0000313" key="2">
    <source>
        <dbReference type="EMBL" id="KAF3805993.1"/>
    </source>
</evidence>
<reference evidence="2" key="2">
    <citation type="submission" date="2020-03" db="EMBL/GenBank/DDBJ databases">
        <authorList>
            <person name="Fu F.-F."/>
            <person name="Chen J."/>
        </authorList>
    </citation>
    <scope>NUCLEOTIDE SEQUENCE</scope>
    <source>
        <strain evidence="2">Lc1</strain>
    </source>
</reference>
<dbReference type="GO" id="GO:0051213">
    <property type="term" value="F:dioxygenase activity"/>
    <property type="evidence" value="ECO:0007669"/>
    <property type="project" value="UniProtKB-KW"/>
</dbReference>
<accession>A0A8H4CL53</accession>
<evidence type="ECO:0000313" key="3">
    <source>
        <dbReference type="Proteomes" id="UP000613401"/>
    </source>
</evidence>
<evidence type="ECO:0000256" key="1">
    <source>
        <dbReference type="SAM" id="MobiDB-lite"/>
    </source>
</evidence>
<dbReference type="InterPro" id="IPR008775">
    <property type="entry name" value="Phytyl_CoA_dOase-like"/>
</dbReference>
<feature type="region of interest" description="Disordered" evidence="1">
    <location>
        <begin position="178"/>
        <end position="205"/>
    </location>
</feature>
<gene>
    <name evidence="2" type="ORF">GCG54_00004317</name>
</gene>
<feature type="compositionally biased region" description="Polar residues" evidence="1">
    <location>
        <begin position="178"/>
        <end position="191"/>
    </location>
</feature>
<dbReference type="Pfam" id="PF05721">
    <property type="entry name" value="PhyH"/>
    <property type="match status" value="1"/>
</dbReference>
<reference evidence="2" key="1">
    <citation type="journal article" date="2020" name="Phytopathology">
        <title>Genome sequence and comparative analysis of Colletotrichum gloeosporioides isolated from Liriodendron leaves.</title>
        <authorList>
            <person name="Fu F.F."/>
            <person name="Hao Z."/>
            <person name="Wang P."/>
            <person name="Lu Y."/>
            <person name="Xue L.J."/>
            <person name="Wei G."/>
            <person name="Tian Y."/>
            <person name="Baishi H."/>
            <person name="Xu H."/>
            <person name="Shi J."/>
            <person name="Cheng T."/>
            <person name="Wang G."/>
            <person name="Yi Y."/>
            <person name="Chen J."/>
        </authorList>
    </citation>
    <scope>NUCLEOTIDE SEQUENCE</scope>
    <source>
        <strain evidence="2">Lc1</strain>
    </source>
</reference>
<dbReference type="RefSeq" id="XP_045265152.1">
    <property type="nucleotide sequence ID" value="XM_045404368.1"/>
</dbReference>
<dbReference type="SUPFAM" id="SSF51197">
    <property type="entry name" value="Clavaminate synthase-like"/>
    <property type="match status" value="1"/>
</dbReference>
<dbReference type="InterPro" id="IPR051961">
    <property type="entry name" value="Fungal_Metabolite_Diox"/>
</dbReference>
<dbReference type="PANTHER" id="PTHR37563:SF2">
    <property type="entry name" value="PHYTANOYL-COA DIOXYGENASE FAMILY PROTEIN (AFU_ORTHOLOGUE AFUA_2G03330)"/>
    <property type="match status" value="1"/>
</dbReference>
<dbReference type="PANTHER" id="PTHR37563">
    <property type="entry name" value="PHYTANOYL-COA DIOXYGENASE FAMILY PROTEIN (AFU_ORTHOLOGUE AFUA_2G03330)"/>
    <property type="match status" value="1"/>
</dbReference>
<protein>
    <submittedName>
        <fullName evidence="2">Kanamycin B dioxygenase</fullName>
    </submittedName>
</protein>
<sequence>MTAVSNVENDGVKVITMSGAERASGYYKPQTLEKALEAMYQDGFVVLRGVIDVDFIDKLNEKMCEDAEKKIADPTQLYNHGIKSNFLQRPPVDDSEFLSKQLYFNSFLLQTVKAYLGGRPIWNWLTANTALSGTKGLRQRAHKDSYAHPLYPYYVIANVPLVDFSPENGSTEFWLGSHQTTTPSDQITSKNPVAEGYNRGRPGEPLPPISAEAKAARMKIRPPIQPRCVRGDIMIRDLRLWHAGMPNESDHHRIMLGLGYQSPYFPNYDQTLHLPETQRSFFLNHPSDLIDIRAQFWKPDELDKTRADEDFELRAEYLK</sequence>
<proteinExistence type="predicted"/>
<comment type="caution">
    <text evidence="2">The sequence shown here is derived from an EMBL/GenBank/DDBJ whole genome shotgun (WGS) entry which is preliminary data.</text>
</comment>
<dbReference type="EMBL" id="WVTB01000037">
    <property type="protein sequence ID" value="KAF3805993.1"/>
    <property type="molecule type" value="Genomic_DNA"/>
</dbReference>
<keyword evidence="2" id="KW-0223">Dioxygenase</keyword>
<organism evidence="2 3">
    <name type="scientific">Colletotrichum gloeosporioides</name>
    <name type="common">Anthracnose fungus</name>
    <name type="synonym">Glomerella cingulata</name>
    <dbReference type="NCBI Taxonomy" id="474922"/>
    <lineage>
        <taxon>Eukaryota</taxon>
        <taxon>Fungi</taxon>
        <taxon>Dikarya</taxon>
        <taxon>Ascomycota</taxon>
        <taxon>Pezizomycotina</taxon>
        <taxon>Sordariomycetes</taxon>
        <taxon>Hypocreomycetidae</taxon>
        <taxon>Glomerellales</taxon>
        <taxon>Glomerellaceae</taxon>
        <taxon>Colletotrichum</taxon>
        <taxon>Colletotrichum gloeosporioides species complex</taxon>
    </lineage>
</organism>
<keyword evidence="2" id="KW-0560">Oxidoreductase</keyword>
<dbReference type="Gene3D" id="2.60.120.620">
    <property type="entry name" value="q2cbj1_9rhob like domain"/>
    <property type="match status" value="1"/>
</dbReference>
<dbReference type="Proteomes" id="UP000613401">
    <property type="component" value="Unassembled WGS sequence"/>
</dbReference>
<dbReference type="GeneID" id="69011472"/>
<dbReference type="AlphaFoldDB" id="A0A8H4CL53"/>
<name>A0A8H4CL53_COLGL</name>